<dbReference type="InterPro" id="IPR007219">
    <property type="entry name" value="XnlR_reg_dom"/>
</dbReference>
<keyword evidence="7" id="KW-1185">Reference proteome</keyword>
<dbReference type="SMART" id="SM00066">
    <property type="entry name" value="GAL4"/>
    <property type="match status" value="1"/>
</dbReference>
<feature type="compositionally biased region" description="Pro residues" evidence="4">
    <location>
        <begin position="716"/>
        <end position="729"/>
    </location>
</feature>
<dbReference type="GO" id="GO:0005634">
    <property type="term" value="C:nucleus"/>
    <property type="evidence" value="ECO:0007669"/>
    <property type="project" value="UniProtKB-SubCell"/>
</dbReference>
<dbReference type="AlphaFoldDB" id="A0A6G1HVG9"/>
<dbReference type="PANTHER" id="PTHR31001:SF40">
    <property type="entry name" value="ZN(II)2CYS6 TRANSCRIPTION FACTOR (EUROFUNG)"/>
    <property type="match status" value="1"/>
</dbReference>
<dbReference type="InterPro" id="IPR001138">
    <property type="entry name" value="Zn2Cys6_DnaBD"/>
</dbReference>
<evidence type="ECO:0000259" key="5">
    <source>
        <dbReference type="PROSITE" id="PS50048"/>
    </source>
</evidence>
<dbReference type="GO" id="GO:0000981">
    <property type="term" value="F:DNA-binding transcription factor activity, RNA polymerase II-specific"/>
    <property type="evidence" value="ECO:0007669"/>
    <property type="project" value="InterPro"/>
</dbReference>
<proteinExistence type="predicted"/>
<feature type="region of interest" description="Disordered" evidence="4">
    <location>
        <begin position="139"/>
        <end position="179"/>
    </location>
</feature>
<dbReference type="Gene3D" id="4.10.240.10">
    <property type="entry name" value="Zn(2)-C6 fungal-type DNA-binding domain"/>
    <property type="match status" value="1"/>
</dbReference>
<comment type="subcellular location">
    <subcellularLocation>
        <location evidence="1">Nucleus</location>
    </subcellularLocation>
</comment>
<feature type="compositionally biased region" description="Acidic residues" evidence="4">
    <location>
        <begin position="161"/>
        <end position="179"/>
    </location>
</feature>
<feature type="region of interest" description="Disordered" evidence="4">
    <location>
        <begin position="1"/>
        <end position="77"/>
    </location>
</feature>
<evidence type="ECO:0000313" key="7">
    <source>
        <dbReference type="Proteomes" id="UP000799640"/>
    </source>
</evidence>
<evidence type="ECO:0000256" key="2">
    <source>
        <dbReference type="ARBA" id="ARBA00022723"/>
    </source>
</evidence>
<gene>
    <name evidence="6" type="ORF">EJ06DRAFT_557004</name>
</gene>
<keyword evidence="3" id="KW-0539">Nucleus</keyword>
<feature type="domain" description="Zn(2)-C6 fungal-type" evidence="5">
    <location>
        <begin position="83"/>
        <end position="112"/>
    </location>
</feature>
<dbReference type="CDD" id="cd00067">
    <property type="entry name" value="GAL4"/>
    <property type="match status" value="1"/>
</dbReference>
<dbReference type="CDD" id="cd12148">
    <property type="entry name" value="fungal_TF_MHR"/>
    <property type="match status" value="1"/>
</dbReference>
<reference evidence="6" key="1">
    <citation type="journal article" date="2020" name="Stud. Mycol.">
        <title>101 Dothideomycetes genomes: a test case for predicting lifestyles and emergence of pathogens.</title>
        <authorList>
            <person name="Haridas S."/>
            <person name="Albert R."/>
            <person name="Binder M."/>
            <person name="Bloem J."/>
            <person name="Labutti K."/>
            <person name="Salamov A."/>
            <person name="Andreopoulos B."/>
            <person name="Baker S."/>
            <person name="Barry K."/>
            <person name="Bills G."/>
            <person name="Bluhm B."/>
            <person name="Cannon C."/>
            <person name="Castanera R."/>
            <person name="Culley D."/>
            <person name="Daum C."/>
            <person name="Ezra D."/>
            <person name="Gonzalez J."/>
            <person name="Henrissat B."/>
            <person name="Kuo A."/>
            <person name="Liang C."/>
            <person name="Lipzen A."/>
            <person name="Lutzoni F."/>
            <person name="Magnuson J."/>
            <person name="Mondo S."/>
            <person name="Nolan M."/>
            <person name="Ohm R."/>
            <person name="Pangilinan J."/>
            <person name="Park H.-J."/>
            <person name="Ramirez L."/>
            <person name="Alfaro M."/>
            <person name="Sun H."/>
            <person name="Tritt A."/>
            <person name="Yoshinaga Y."/>
            <person name="Zwiers L.-H."/>
            <person name="Turgeon B."/>
            <person name="Goodwin S."/>
            <person name="Spatafora J."/>
            <person name="Crous P."/>
            <person name="Grigoriev I."/>
        </authorList>
    </citation>
    <scope>NUCLEOTIDE SEQUENCE</scope>
    <source>
        <strain evidence="6">CBS 262.69</strain>
    </source>
</reference>
<evidence type="ECO:0000256" key="1">
    <source>
        <dbReference type="ARBA" id="ARBA00004123"/>
    </source>
</evidence>
<feature type="region of interest" description="Disordered" evidence="4">
    <location>
        <begin position="701"/>
        <end position="730"/>
    </location>
</feature>
<accession>A0A6G1HVG9</accession>
<dbReference type="GO" id="GO:0006351">
    <property type="term" value="P:DNA-templated transcription"/>
    <property type="evidence" value="ECO:0007669"/>
    <property type="project" value="InterPro"/>
</dbReference>
<feature type="region of interest" description="Disordered" evidence="4">
    <location>
        <begin position="242"/>
        <end position="261"/>
    </location>
</feature>
<dbReference type="EMBL" id="ML996696">
    <property type="protein sequence ID" value="KAF2399911.1"/>
    <property type="molecule type" value="Genomic_DNA"/>
</dbReference>
<dbReference type="GO" id="GO:0003677">
    <property type="term" value="F:DNA binding"/>
    <property type="evidence" value="ECO:0007669"/>
    <property type="project" value="InterPro"/>
</dbReference>
<evidence type="ECO:0000313" key="6">
    <source>
        <dbReference type="EMBL" id="KAF2399911.1"/>
    </source>
</evidence>
<dbReference type="SUPFAM" id="SSF57701">
    <property type="entry name" value="Zn2/Cys6 DNA-binding domain"/>
    <property type="match status" value="1"/>
</dbReference>
<evidence type="ECO:0000256" key="3">
    <source>
        <dbReference type="ARBA" id="ARBA00023242"/>
    </source>
</evidence>
<dbReference type="PANTHER" id="PTHR31001">
    <property type="entry name" value="UNCHARACTERIZED TRANSCRIPTIONAL REGULATORY PROTEIN"/>
    <property type="match status" value="1"/>
</dbReference>
<name>A0A6G1HVG9_9PEZI</name>
<protein>
    <recommendedName>
        <fullName evidence="5">Zn(2)-C6 fungal-type domain-containing protein</fullName>
    </recommendedName>
</protein>
<dbReference type="Proteomes" id="UP000799640">
    <property type="component" value="Unassembled WGS sequence"/>
</dbReference>
<dbReference type="Pfam" id="PF04082">
    <property type="entry name" value="Fungal_trans"/>
    <property type="match status" value="1"/>
</dbReference>
<feature type="compositionally biased region" description="Pro residues" evidence="4">
    <location>
        <begin position="252"/>
        <end position="261"/>
    </location>
</feature>
<dbReference type="PROSITE" id="PS50048">
    <property type="entry name" value="ZN2_CY6_FUNGAL_2"/>
    <property type="match status" value="1"/>
</dbReference>
<dbReference type="Pfam" id="PF00172">
    <property type="entry name" value="Zn_clus"/>
    <property type="match status" value="1"/>
</dbReference>
<keyword evidence="2" id="KW-0479">Metal-binding</keyword>
<dbReference type="GO" id="GO:0008270">
    <property type="term" value="F:zinc ion binding"/>
    <property type="evidence" value="ECO:0007669"/>
    <property type="project" value="InterPro"/>
</dbReference>
<dbReference type="SMART" id="SM00906">
    <property type="entry name" value="Fungal_trans"/>
    <property type="match status" value="1"/>
</dbReference>
<evidence type="ECO:0000256" key="4">
    <source>
        <dbReference type="SAM" id="MobiDB-lite"/>
    </source>
</evidence>
<dbReference type="InterPro" id="IPR050613">
    <property type="entry name" value="Sec_Metabolite_Reg"/>
</dbReference>
<sequence>MDSGLQSTHQQMGGPSAPPSSRTPSEHPQYQHQHHHQHVQQQDPYASAYTPTYALSGHGPSSSNPTPSPPAPKIRRRNRLITSCLECRRRKLKCDKSHPCSNCTKFVRDCVFLAPALDPIAAQKLAEIKEKMGSLERTLEDDVARRGREAGRGSGGGGEEGMGEEESGEEEGVAEDERDLEPTPLALQDAAYYDDADDDIVDLGVQIGKMRINERVGGMVRPKFNAEITHVMNKFPGFVSMGPASSNTSPPARSPGSPPGPGAEYIAPSSSFFFAPQPRRVSIMEFLPARDIADRLMAQYWSVVHLIARILHRPSFERQYVAFWEKVEAGVEPPASLQALVLAAMFAAVVSMSEESVTMGYGVSRGELLENFRQGAETALYKANFLRTTKLQTLQAFVLYLIPLCRREVSRAHSVLTGTAIRLAECMGLHRDGTHYGLSAVEVHVRRMVWYQLCYLDIRTCEATGPRPQIHKEDFDTRFPLNVDDTALELPSPPTEDAPHWTDMTLSRIRFECNEMHRFVWNERARLEKKKTALTVILGRVQEFVTESEKRFLPMMDMERPIHYMGFLVFRILSLRLHVMVLHRYATNHNRKMPERLRKILLTSGVTQVEAAITIETAPVLRQWAWYCGAIHQYHTTLLLLTELYATDIRYHEDRIWKCLDYVFELPPHLSRKEKGHLVLQEIITKTETFHSLRRVRAPKSIEETMGGPPQYTNPTPAPEPEPAAPPTHDPMDFGHPDVVTSSAIGAGVTAAVSMPGIGPIPTQMEYKAIDPSVADQVFYAPPHAGVVPIGVAREVRQAAAAGGGQGRGARGASVGSCASAGEQMLDIDWNEWDKLFPPDVSLGNMHLPDYQFSNHFPPHTTV</sequence>
<feature type="compositionally biased region" description="Basic and acidic residues" evidence="4">
    <location>
        <begin position="139"/>
        <end position="151"/>
    </location>
</feature>
<organism evidence="6 7">
    <name type="scientific">Trichodelitschia bisporula</name>
    <dbReference type="NCBI Taxonomy" id="703511"/>
    <lineage>
        <taxon>Eukaryota</taxon>
        <taxon>Fungi</taxon>
        <taxon>Dikarya</taxon>
        <taxon>Ascomycota</taxon>
        <taxon>Pezizomycotina</taxon>
        <taxon>Dothideomycetes</taxon>
        <taxon>Dothideomycetes incertae sedis</taxon>
        <taxon>Phaeotrichales</taxon>
        <taxon>Phaeotrichaceae</taxon>
        <taxon>Trichodelitschia</taxon>
    </lineage>
</organism>
<dbReference type="OrthoDB" id="424974at2759"/>
<dbReference type="PROSITE" id="PS00463">
    <property type="entry name" value="ZN2_CY6_FUNGAL_1"/>
    <property type="match status" value="1"/>
</dbReference>
<feature type="compositionally biased region" description="Polar residues" evidence="4">
    <location>
        <begin position="1"/>
        <end position="23"/>
    </location>
</feature>
<dbReference type="InterPro" id="IPR036864">
    <property type="entry name" value="Zn2-C6_fun-type_DNA-bd_sf"/>
</dbReference>